<reference evidence="4" key="1">
    <citation type="journal article" date="2019" name="Int. J. Syst. Evol. Microbiol.">
        <title>The Global Catalogue of Microorganisms (GCM) 10K type strain sequencing project: providing services to taxonomists for standard genome sequencing and annotation.</title>
        <authorList>
            <consortium name="The Broad Institute Genomics Platform"/>
            <consortium name="The Broad Institute Genome Sequencing Center for Infectious Disease"/>
            <person name="Wu L."/>
            <person name="Ma J."/>
        </authorList>
    </citation>
    <scope>NUCLEOTIDE SEQUENCE [LARGE SCALE GENOMIC DNA]</scope>
    <source>
        <strain evidence="4">JCM 17441</strain>
    </source>
</reference>
<proteinExistence type="predicted"/>
<evidence type="ECO:0000256" key="1">
    <source>
        <dbReference type="SAM" id="MobiDB-lite"/>
    </source>
</evidence>
<protein>
    <submittedName>
        <fullName evidence="3">Roadblock/LC7 domain-containing protein</fullName>
    </submittedName>
</protein>
<dbReference type="Proteomes" id="UP001500620">
    <property type="component" value="Unassembled WGS sequence"/>
</dbReference>
<dbReference type="Pfam" id="PF03259">
    <property type="entry name" value="Robl_LC7"/>
    <property type="match status" value="1"/>
</dbReference>
<dbReference type="InterPro" id="IPR004942">
    <property type="entry name" value="Roadblock/LAMTOR2_dom"/>
</dbReference>
<sequence length="140" mass="14051">MTQPALAPANELHRMLDDLVERVPAAELAVLTSADGLSLVASGAVSAETGEVVAATASGLHALAVAAGEQLCGGTTLRLIVEMEHVLLAIEPAGRDALLAVAFTGAPDPAEVNGPVTETAERAARALGPGPRRAGSGDER</sequence>
<dbReference type="Gene3D" id="3.30.450.30">
    <property type="entry name" value="Dynein light chain 2a, cytoplasmic"/>
    <property type="match status" value="1"/>
</dbReference>
<dbReference type="EMBL" id="BAABAT010000027">
    <property type="protein sequence ID" value="GAA4257310.1"/>
    <property type="molecule type" value="Genomic_DNA"/>
</dbReference>
<dbReference type="PANTHER" id="PTHR36222:SF1">
    <property type="entry name" value="SERINE PROTEASE INHIBITOR RV3364C"/>
    <property type="match status" value="1"/>
</dbReference>
<dbReference type="SUPFAM" id="SSF103196">
    <property type="entry name" value="Roadblock/LC7 domain"/>
    <property type="match status" value="1"/>
</dbReference>
<evidence type="ECO:0000313" key="4">
    <source>
        <dbReference type="Proteomes" id="UP001500620"/>
    </source>
</evidence>
<name>A0ABP8DJ90_9ACTN</name>
<feature type="domain" description="Roadblock/LAMTOR2" evidence="2">
    <location>
        <begin position="13"/>
        <end position="103"/>
    </location>
</feature>
<organism evidence="3 4">
    <name type="scientific">Dactylosporangium darangshiense</name>
    <dbReference type="NCBI Taxonomy" id="579108"/>
    <lineage>
        <taxon>Bacteria</taxon>
        <taxon>Bacillati</taxon>
        <taxon>Actinomycetota</taxon>
        <taxon>Actinomycetes</taxon>
        <taxon>Micromonosporales</taxon>
        <taxon>Micromonosporaceae</taxon>
        <taxon>Dactylosporangium</taxon>
    </lineage>
</organism>
<accession>A0ABP8DJ90</accession>
<evidence type="ECO:0000313" key="3">
    <source>
        <dbReference type="EMBL" id="GAA4257310.1"/>
    </source>
</evidence>
<keyword evidence="4" id="KW-1185">Reference proteome</keyword>
<dbReference type="InterPro" id="IPR053141">
    <property type="entry name" value="Mycobact_SerProt_Inhib_Rv3364c"/>
</dbReference>
<dbReference type="RefSeq" id="WP_345134303.1">
    <property type="nucleotide sequence ID" value="NZ_BAABAT010000027.1"/>
</dbReference>
<dbReference type="SMART" id="SM00960">
    <property type="entry name" value="Robl_LC7"/>
    <property type="match status" value="1"/>
</dbReference>
<comment type="caution">
    <text evidence="3">The sequence shown here is derived from an EMBL/GenBank/DDBJ whole genome shotgun (WGS) entry which is preliminary data.</text>
</comment>
<feature type="compositionally biased region" description="Low complexity" evidence="1">
    <location>
        <begin position="125"/>
        <end position="134"/>
    </location>
</feature>
<feature type="region of interest" description="Disordered" evidence="1">
    <location>
        <begin position="109"/>
        <end position="140"/>
    </location>
</feature>
<gene>
    <name evidence="3" type="ORF">GCM10022255_073580</name>
</gene>
<dbReference type="PANTHER" id="PTHR36222">
    <property type="entry name" value="SERINE PROTEASE INHIBITOR RV3364C"/>
    <property type="match status" value="1"/>
</dbReference>
<evidence type="ECO:0000259" key="2">
    <source>
        <dbReference type="SMART" id="SM00960"/>
    </source>
</evidence>